<comment type="caution">
    <text evidence="1">The sequence shown here is derived from an EMBL/GenBank/DDBJ whole genome shotgun (WGS) entry which is preliminary data.</text>
</comment>
<dbReference type="Proteomes" id="UP001055114">
    <property type="component" value="Unassembled WGS sequence"/>
</dbReference>
<reference evidence="1" key="1">
    <citation type="submission" date="2022-01" db="EMBL/GenBank/DDBJ databases">
        <title>Novel bile acid biosynthetic pathways are enriched in the microbiome of centenarians.</title>
        <authorList>
            <person name="Sato Y."/>
            <person name="Atarashi K."/>
            <person name="Plichta R.D."/>
            <person name="Arai Y."/>
            <person name="Sasajima S."/>
            <person name="Kearney M.S."/>
            <person name="Suda W."/>
            <person name="Takeshita K."/>
            <person name="Sasaki T."/>
            <person name="Okamoto S."/>
            <person name="Skelly N.A."/>
            <person name="Okamura Y."/>
            <person name="Vlamakis H."/>
            <person name="Li Y."/>
            <person name="Tanoue T."/>
            <person name="Takei H."/>
            <person name="Nittono H."/>
            <person name="Narushima S."/>
            <person name="Irie J."/>
            <person name="Itoh H."/>
            <person name="Moriya K."/>
            <person name="Sugiura Y."/>
            <person name="Suematsu M."/>
            <person name="Moritoki N."/>
            <person name="Shibata S."/>
            <person name="Littman R.D."/>
            <person name="Fischbach A.M."/>
            <person name="Uwamino Y."/>
            <person name="Inoue T."/>
            <person name="Honda A."/>
            <person name="Hattori M."/>
            <person name="Murai T."/>
            <person name="Xavier J.R."/>
            <person name="Hirose N."/>
            <person name="Honda K."/>
        </authorList>
    </citation>
    <scope>NUCLEOTIDE SEQUENCE</scope>
    <source>
        <strain evidence="1">CE91-St3</strain>
    </source>
</reference>
<dbReference type="AlphaFoldDB" id="A0AA37NWV0"/>
<accession>A0AA37NWV0</accession>
<proteinExistence type="predicted"/>
<dbReference type="EMBL" id="BQNZ01000001">
    <property type="protein sequence ID" value="GKH70219.1"/>
    <property type="molecule type" value="Genomic_DNA"/>
</dbReference>
<organism evidence="1 2">
    <name type="scientific">Parabacteroides merdae</name>
    <dbReference type="NCBI Taxonomy" id="46503"/>
    <lineage>
        <taxon>Bacteria</taxon>
        <taxon>Pseudomonadati</taxon>
        <taxon>Bacteroidota</taxon>
        <taxon>Bacteroidia</taxon>
        <taxon>Bacteroidales</taxon>
        <taxon>Tannerellaceae</taxon>
        <taxon>Parabacteroides</taxon>
    </lineage>
</organism>
<sequence>MEKVGKPSEARVFKSYSEADKVREILISIVFGEECEIEIIPEFENPKARLRQLRKGDCFMLYGNPYIVIRTYWSKTGLFRLKKYICKMKFDELECGFTSDVEVYRISRLLFDALVQGEQQ</sequence>
<protein>
    <submittedName>
        <fullName evidence="1">Uncharacterized protein</fullName>
    </submittedName>
</protein>
<evidence type="ECO:0000313" key="2">
    <source>
        <dbReference type="Proteomes" id="UP001055114"/>
    </source>
</evidence>
<gene>
    <name evidence="1" type="ORF">CE91St3_00820</name>
</gene>
<evidence type="ECO:0000313" key="1">
    <source>
        <dbReference type="EMBL" id="GKH70219.1"/>
    </source>
</evidence>
<name>A0AA37NWV0_9BACT</name>